<reference evidence="1 2" key="1">
    <citation type="journal article" date="2012" name="Genome Biol.">
        <title>Sequencing three crocodilian genomes to illuminate the evolution of archosaurs and amniotes.</title>
        <authorList>
            <person name="St John J.A."/>
            <person name="Braun E.L."/>
            <person name="Isberg S.R."/>
            <person name="Miles L.G."/>
            <person name="Chong A.Y."/>
            <person name="Gongora J."/>
            <person name="Dalzell P."/>
            <person name="Moran C."/>
            <person name="Bed'hom B."/>
            <person name="Abzhanov A."/>
            <person name="Burgess S.C."/>
            <person name="Cooksey A.M."/>
            <person name="Castoe T.A."/>
            <person name="Crawford N.G."/>
            <person name="Densmore L.D."/>
            <person name="Drew J.C."/>
            <person name="Edwards S.V."/>
            <person name="Faircloth B.C."/>
            <person name="Fujita M.K."/>
            <person name="Greenwold M.J."/>
            <person name="Hoffmann F.G."/>
            <person name="Howard J.M."/>
            <person name="Iguchi T."/>
            <person name="Janes D.E."/>
            <person name="Khan S.Y."/>
            <person name="Kohno S."/>
            <person name="de Koning A.J."/>
            <person name="Lance S.L."/>
            <person name="McCarthy F.M."/>
            <person name="McCormack J.E."/>
            <person name="Merchant M.E."/>
            <person name="Peterson D.G."/>
            <person name="Pollock D.D."/>
            <person name="Pourmand N."/>
            <person name="Raney B.J."/>
            <person name="Roessler K.A."/>
            <person name="Sanford J.R."/>
            <person name="Sawyer R.H."/>
            <person name="Schmidt C.J."/>
            <person name="Triplett E.W."/>
            <person name="Tuberville T.D."/>
            <person name="Venegas-Anaya M."/>
            <person name="Howard J.T."/>
            <person name="Jarvis E.D."/>
            <person name="Guillette L.J.Jr."/>
            <person name="Glenn T.C."/>
            <person name="Green R.E."/>
            <person name="Ray D.A."/>
        </authorList>
    </citation>
    <scope>NUCLEOTIDE SEQUENCE [LARGE SCALE GENOMIC DNA]</scope>
    <source>
        <strain evidence="1">KSC_2009_1</strain>
    </source>
</reference>
<accession>A0A151M6Z3</accession>
<evidence type="ECO:0000313" key="1">
    <source>
        <dbReference type="EMBL" id="KYO20303.1"/>
    </source>
</evidence>
<organism evidence="1 2">
    <name type="scientific">Alligator mississippiensis</name>
    <name type="common">American alligator</name>
    <dbReference type="NCBI Taxonomy" id="8496"/>
    <lineage>
        <taxon>Eukaryota</taxon>
        <taxon>Metazoa</taxon>
        <taxon>Chordata</taxon>
        <taxon>Craniata</taxon>
        <taxon>Vertebrata</taxon>
        <taxon>Euteleostomi</taxon>
        <taxon>Archelosauria</taxon>
        <taxon>Archosauria</taxon>
        <taxon>Crocodylia</taxon>
        <taxon>Alligatoridae</taxon>
        <taxon>Alligatorinae</taxon>
        <taxon>Alligator</taxon>
    </lineage>
</organism>
<dbReference type="Proteomes" id="UP000050525">
    <property type="component" value="Unassembled WGS sequence"/>
</dbReference>
<evidence type="ECO:0000313" key="2">
    <source>
        <dbReference type="Proteomes" id="UP000050525"/>
    </source>
</evidence>
<protein>
    <submittedName>
        <fullName evidence="1">Uncharacterized protein</fullName>
    </submittedName>
</protein>
<keyword evidence="2" id="KW-1185">Reference proteome</keyword>
<dbReference type="AlphaFoldDB" id="A0A151M6Z3"/>
<sequence length="87" mass="9749">MHPWRSVWANQRYVPTFTVRIWIRAIVSGQIRDVSQPSLFASGSALKCLQCLGRVLKVKLLVAGTFPGSITSGMKIDISKPMSWNRC</sequence>
<comment type="caution">
    <text evidence="1">The sequence shown here is derived from an EMBL/GenBank/DDBJ whole genome shotgun (WGS) entry which is preliminary data.</text>
</comment>
<gene>
    <name evidence="1" type="ORF">Y1Q_0010838</name>
</gene>
<proteinExistence type="predicted"/>
<dbReference type="EMBL" id="AKHW03006437">
    <property type="protein sequence ID" value="KYO20303.1"/>
    <property type="molecule type" value="Genomic_DNA"/>
</dbReference>
<name>A0A151M6Z3_ALLMI</name>